<protein>
    <submittedName>
        <fullName evidence="2">Uncharacterized protein</fullName>
    </submittedName>
</protein>
<evidence type="ECO:0000313" key="2">
    <source>
        <dbReference type="EMBL" id="CAE8669382.1"/>
    </source>
</evidence>
<evidence type="ECO:0000256" key="1">
    <source>
        <dbReference type="SAM" id="MobiDB-lite"/>
    </source>
</evidence>
<name>A0A813J973_POLGL</name>
<accession>A0A813J973</accession>
<evidence type="ECO:0000313" key="3">
    <source>
        <dbReference type="Proteomes" id="UP000626109"/>
    </source>
</evidence>
<feature type="region of interest" description="Disordered" evidence="1">
    <location>
        <begin position="60"/>
        <end position="87"/>
    </location>
</feature>
<proteinExistence type="predicted"/>
<gene>
    <name evidence="2" type="ORF">PGLA2088_LOCUS17177</name>
</gene>
<dbReference type="EMBL" id="CAJNNW010022478">
    <property type="protein sequence ID" value="CAE8669382.1"/>
    <property type="molecule type" value="Genomic_DNA"/>
</dbReference>
<sequence length="172" mass="18323">MGDNASFSSSTTFCFETMCCSSAADGRSQSFEPVLATGMGRPLKQRSVSFGEVAEVIFTIPSSPTSPEESRNGDEAGWPQDDEESLEESLSFAAFMDKADARKSRKSVTAAVRNSPTMGPSMLNVLSSGLWRRRCSPDDESGTNMGTNSATSSPTFSLLSEEGVEGVSKENC</sequence>
<feature type="compositionally biased region" description="Polar residues" evidence="1">
    <location>
        <begin position="142"/>
        <end position="158"/>
    </location>
</feature>
<comment type="caution">
    <text evidence="2">The sequence shown here is derived from an EMBL/GenBank/DDBJ whole genome shotgun (WGS) entry which is preliminary data.</text>
</comment>
<organism evidence="2 3">
    <name type="scientific">Polarella glacialis</name>
    <name type="common">Dinoflagellate</name>
    <dbReference type="NCBI Taxonomy" id="89957"/>
    <lineage>
        <taxon>Eukaryota</taxon>
        <taxon>Sar</taxon>
        <taxon>Alveolata</taxon>
        <taxon>Dinophyceae</taxon>
        <taxon>Suessiales</taxon>
        <taxon>Suessiaceae</taxon>
        <taxon>Polarella</taxon>
    </lineage>
</organism>
<reference evidence="2" key="1">
    <citation type="submission" date="2021-02" db="EMBL/GenBank/DDBJ databases">
        <authorList>
            <person name="Dougan E. K."/>
            <person name="Rhodes N."/>
            <person name="Thang M."/>
            <person name="Chan C."/>
        </authorList>
    </citation>
    <scope>NUCLEOTIDE SEQUENCE</scope>
</reference>
<feature type="region of interest" description="Disordered" evidence="1">
    <location>
        <begin position="132"/>
        <end position="172"/>
    </location>
</feature>
<dbReference type="Proteomes" id="UP000626109">
    <property type="component" value="Unassembled WGS sequence"/>
</dbReference>
<dbReference type="AlphaFoldDB" id="A0A813J973"/>